<dbReference type="Gene3D" id="3.50.50.100">
    <property type="match status" value="1"/>
</dbReference>
<comment type="cofactor">
    <cofactor evidence="1">
        <name>FAD</name>
        <dbReference type="ChEBI" id="CHEBI:57692"/>
    </cofactor>
</comment>
<evidence type="ECO:0000313" key="8">
    <source>
        <dbReference type="Proteomes" id="UP000602198"/>
    </source>
</evidence>
<protein>
    <submittedName>
        <fullName evidence="7">FAD-dependent oxidoreductase</fullName>
    </submittedName>
</protein>
<dbReference type="InterPro" id="IPR051169">
    <property type="entry name" value="NADH-Q_oxidoreductase"/>
</dbReference>
<accession>A0ABS1MBW2</accession>
<evidence type="ECO:0000256" key="4">
    <source>
        <dbReference type="ARBA" id="ARBA00022827"/>
    </source>
</evidence>
<dbReference type="EMBL" id="JAERRJ010000010">
    <property type="protein sequence ID" value="MBL1078082.1"/>
    <property type="molecule type" value="Genomic_DNA"/>
</dbReference>
<evidence type="ECO:0000256" key="5">
    <source>
        <dbReference type="ARBA" id="ARBA00023002"/>
    </source>
</evidence>
<dbReference type="PANTHER" id="PTHR42913">
    <property type="entry name" value="APOPTOSIS-INDUCING FACTOR 1"/>
    <property type="match status" value="1"/>
</dbReference>
<keyword evidence="3" id="KW-0285">Flavoprotein</keyword>
<reference evidence="7 8" key="1">
    <citation type="submission" date="2021-01" db="EMBL/GenBank/DDBJ databases">
        <title>WGS of actinomycetes isolated from Thailand.</title>
        <authorList>
            <person name="Thawai C."/>
        </authorList>
    </citation>
    <scope>NUCLEOTIDE SEQUENCE [LARGE SCALE GENOMIC DNA]</scope>
    <source>
        <strain evidence="7 8">LPG 2</strain>
    </source>
</reference>
<comment type="caution">
    <text evidence="7">The sequence shown here is derived from an EMBL/GenBank/DDBJ whole genome shotgun (WGS) entry which is preliminary data.</text>
</comment>
<dbReference type="Proteomes" id="UP000602198">
    <property type="component" value="Unassembled WGS sequence"/>
</dbReference>
<gene>
    <name evidence="7" type="ORF">JK358_27120</name>
</gene>
<evidence type="ECO:0000256" key="1">
    <source>
        <dbReference type="ARBA" id="ARBA00001974"/>
    </source>
</evidence>
<organism evidence="7 8">
    <name type="scientific">Nocardia acididurans</name>
    <dbReference type="NCBI Taxonomy" id="2802282"/>
    <lineage>
        <taxon>Bacteria</taxon>
        <taxon>Bacillati</taxon>
        <taxon>Actinomycetota</taxon>
        <taxon>Actinomycetes</taxon>
        <taxon>Mycobacteriales</taxon>
        <taxon>Nocardiaceae</taxon>
        <taxon>Nocardia</taxon>
    </lineage>
</organism>
<dbReference type="Pfam" id="PF07992">
    <property type="entry name" value="Pyr_redox_2"/>
    <property type="match status" value="1"/>
</dbReference>
<dbReference type="RefSeq" id="WP_201952516.1">
    <property type="nucleotide sequence ID" value="NZ_JAERRJ010000010.1"/>
</dbReference>
<dbReference type="PRINTS" id="PR00368">
    <property type="entry name" value="FADPNR"/>
</dbReference>
<keyword evidence="8" id="KW-1185">Reference proteome</keyword>
<dbReference type="InterPro" id="IPR023753">
    <property type="entry name" value="FAD/NAD-binding_dom"/>
</dbReference>
<feature type="domain" description="FAD/NAD(P)-binding" evidence="6">
    <location>
        <begin position="9"/>
        <end position="285"/>
    </location>
</feature>
<dbReference type="PRINTS" id="PR00411">
    <property type="entry name" value="PNDRDTASEI"/>
</dbReference>
<dbReference type="SUPFAM" id="SSF51905">
    <property type="entry name" value="FAD/NAD(P)-binding domain"/>
    <property type="match status" value="1"/>
</dbReference>
<proteinExistence type="inferred from homology"/>
<evidence type="ECO:0000259" key="6">
    <source>
        <dbReference type="Pfam" id="PF07992"/>
    </source>
</evidence>
<evidence type="ECO:0000256" key="2">
    <source>
        <dbReference type="ARBA" id="ARBA00005272"/>
    </source>
</evidence>
<evidence type="ECO:0000313" key="7">
    <source>
        <dbReference type="EMBL" id="MBL1078082.1"/>
    </source>
</evidence>
<evidence type="ECO:0000256" key="3">
    <source>
        <dbReference type="ARBA" id="ARBA00022630"/>
    </source>
</evidence>
<name>A0ABS1MBW2_9NOCA</name>
<comment type="similarity">
    <text evidence="2">Belongs to the NADH dehydrogenase family.</text>
</comment>
<keyword evidence="5" id="KW-0560">Oxidoreductase</keyword>
<dbReference type="PANTHER" id="PTHR42913:SF3">
    <property type="entry name" value="64 KDA MITOCHONDRIAL NADH DEHYDROGENASE (EUROFUNG)"/>
    <property type="match status" value="1"/>
</dbReference>
<dbReference type="InterPro" id="IPR036188">
    <property type="entry name" value="FAD/NAD-bd_sf"/>
</dbReference>
<keyword evidence="4" id="KW-0274">FAD</keyword>
<sequence length="394" mass="41996">MNATTATHRILVLGAGYTGMLAAIRVARNTRRMDTDVTLVNPSARFTERLRMHQIAAGQELRNHSIPALLEGSRVDFHQAAAIAIDTAARTVALDDGATLTYDTLIYALGSTTDTSVVPGADQHAWTLNDPRLAHRFSEKLTEIAAVAGTVTVCGAGLTGIEAATEIAESHPELTVTLISSGEPGAMMGDKARAHMNRALDRLGIVRKVGVKVTKVLPDAVRLDSGETVASDLTLWTTGVKVSPLAAQAGIATDAQGLIVTDATLRSVSHPEIHAIGDAAAVRMAWGQVHGTCQTGLPTAAYTADALARLLRGKRIKPFRIGYFHQPLSLGRKDAVVQFTNADDTPKRWYLKGLTARIYKESVSSTPPMAFKQSKYMKATVQLSQGGRATRATA</sequence>